<proteinExistence type="predicted"/>
<keyword evidence="3" id="KW-1185">Reference proteome</keyword>
<dbReference type="Proteomes" id="UP001597062">
    <property type="component" value="Unassembled WGS sequence"/>
</dbReference>
<protein>
    <submittedName>
        <fullName evidence="2">Crp/Fnr family transcriptional regulator</fullName>
    </submittedName>
</protein>
<name>A0ABW3JV72_9FLAO</name>
<dbReference type="CDD" id="cd00038">
    <property type="entry name" value="CAP_ED"/>
    <property type="match status" value="1"/>
</dbReference>
<dbReference type="InterPro" id="IPR018490">
    <property type="entry name" value="cNMP-bd_dom_sf"/>
</dbReference>
<reference evidence="3" key="1">
    <citation type="journal article" date="2019" name="Int. J. Syst. Evol. Microbiol.">
        <title>The Global Catalogue of Microorganisms (GCM) 10K type strain sequencing project: providing services to taxonomists for standard genome sequencing and annotation.</title>
        <authorList>
            <consortium name="The Broad Institute Genomics Platform"/>
            <consortium name="The Broad Institute Genome Sequencing Center for Infectious Disease"/>
            <person name="Wu L."/>
            <person name="Ma J."/>
        </authorList>
    </citation>
    <scope>NUCLEOTIDE SEQUENCE [LARGE SCALE GENOMIC DNA]</scope>
    <source>
        <strain evidence="3">CCUG 60527</strain>
    </source>
</reference>
<dbReference type="InterPro" id="IPR014710">
    <property type="entry name" value="RmlC-like_jellyroll"/>
</dbReference>
<dbReference type="Pfam" id="PF00027">
    <property type="entry name" value="cNMP_binding"/>
    <property type="match status" value="1"/>
</dbReference>
<gene>
    <name evidence="2" type="ORF">ACFQ1U_08655</name>
</gene>
<dbReference type="InterPro" id="IPR000595">
    <property type="entry name" value="cNMP-bd_dom"/>
</dbReference>
<evidence type="ECO:0000313" key="2">
    <source>
        <dbReference type="EMBL" id="MFD0993272.1"/>
    </source>
</evidence>
<evidence type="ECO:0000259" key="1">
    <source>
        <dbReference type="Pfam" id="PF00027"/>
    </source>
</evidence>
<dbReference type="Gene3D" id="2.60.120.10">
    <property type="entry name" value="Jelly Rolls"/>
    <property type="match status" value="1"/>
</dbReference>
<dbReference type="EMBL" id="JBHTJR010000045">
    <property type="protein sequence ID" value="MFD0993272.1"/>
    <property type="molecule type" value="Genomic_DNA"/>
</dbReference>
<organism evidence="2 3">
    <name type="scientific">Tenacibaculum geojense</name>
    <dbReference type="NCBI Taxonomy" id="915352"/>
    <lineage>
        <taxon>Bacteria</taxon>
        <taxon>Pseudomonadati</taxon>
        <taxon>Bacteroidota</taxon>
        <taxon>Flavobacteriia</taxon>
        <taxon>Flavobacteriales</taxon>
        <taxon>Flavobacteriaceae</taxon>
        <taxon>Tenacibaculum</taxon>
    </lineage>
</organism>
<feature type="domain" description="Cyclic nucleotide-binding" evidence="1">
    <location>
        <begin position="36"/>
        <end position="120"/>
    </location>
</feature>
<sequence length="197" mass="23646">MKTPLTHTIPFDDIFYGVTLSEEEKNFIYDKIEAVVVQKDEILFKQEDHINYQYYVHDGCLRTYYIDEHGKEHTLQFAIQHWWISDYIAYFGDQKAVLYTECIKDAYLFKITKANFEAIYNFSPKIERLFRKKIEKALVRHEKRILANLTNSAKERYLLFLKKYPDIEKHIKNYHIASYLGITTESLSRIRKEIAKN</sequence>
<accession>A0ABW3JV72</accession>
<evidence type="ECO:0000313" key="3">
    <source>
        <dbReference type="Proteomes" id="UP001597062"/>
    </source>
</evidence>
<comment type="caution">
    <text evidence="2">The sequence shown here is derived from an EMBL/GenBank/DDBJ whole genome shotgun (WGS) entry which is preliminary data.</text>
</comment>
<dbReference type="SUPFAM" id="SSF51206">
    <property type="entry name" value="cAMP-binding domain-like"/>
    <property type="match status" value="1"/>
</dbReference>
<dbReference type="RefSeq" id="WP_386107353.1">
    <property type="nucleotide sequence ID" value="NZ_JBHTJR010000045.1"/>
</dbReference>